<comment type="caution">
    <text evidence="1">The sequence shown here is derived from an EMBL/GenBank/DDBJ whole genome shotgun (WGS) entry which is preliminary data.</text>
</comment>
<evidence type="ECO:0000313" key="1">
    <source>
        <dbReference type="EMBL" id="MBS9477760.1"/>
    </source>
</evidence>
<dbReference type="EMBL" id="JAHCQH010000016">
    <property type="protein sequence ID" value="MBS9477760.1"/>
    <property type="molecule type" value="Genomic_DNA"/>
</dbReference>
<dbReference type="Proteomes" id="UP001166585">
    <property type="component" value="Unassembled WGS sequence"/>
</dbReference>
<dbReference type="InterPro" id="IPR018669">
    <property type="entry name" value="Toxin_HigB"/>
</dbReference>
<organism evidence="1 2">
    <name type="scientific">Ancylobacter radicis</name>
    <dbReference type="NCBI Taxonomy" id="2836179"/>
    <lineage>
        <taxon>Bacteria</taxon>
        <taxon>Pseudomonadati</taxon>
        <taxon>Pseudomonadota</taxon>
        <taxon>Alphaproteobacteria</taxon>
        <taxon>Hyphomicrobiales</taxon>
        <taxon>Xanthobacteraceae</taxon>
        <taxon>Ancylobacter</taxon>
    </lineage>
</organism>
<proteinExistence type="predicted"/>
<reference evidence="1" key="1">
    <citation type="submission" date="2021-05" db="EMBL/GenBank/DDBJ databases">
        <authorList>
            <person name="Sun Q."/>
            <person name="Inoue M."/>
        </authorList>
    </citation>
    <scope>NUCLEOTIDE SEQUENCE</scope>
    <source>
        <strain evidence="1">VKM B-3255</strain>
    </source>
</reference>
<protein>
    <submittedName>
        <fullName evidence="1">Type II toxin-antitoxin system HigB family toxin</fullName>
    </submittedName>
</protein>
<dbReference type="Pfam" id="PF09907">
    <property type="entry name" value="HigB_toxin"/>
    <property type="match status" value="1"/>
</dbReference>
<evidence type="ECO:0000313" key="2">
    <source>
        <dbReference type="Proteomes" id="UP001166585"/>
    </source>
</evidence>
<sequence length="98" mass="11198">MKLVGVEIIEEAQKRHADVAKRLSAWKAEVASKTTVWTSFQDLRDRYPKTDKVGERYVFDIGGNRFRLIVKVNFAAGVVAVRWFGTHAEYDKINVAEV</sequence>
<name>A0ABS5R7W0_9HYPH</name>
<gene>
    <name evidence="1" type="ORF">KIP89_11635</name>
</gene>
<dbReference type="RefSeq" id="WP_213755601.1">
    <property type="nucleotide sequence ID" value="NZ_JAHCQH010000016.1"/>
</dbReference>
<keyword evidence="2" id="KW-1185">Reference proteome</keyword>
<accession>A0ABS5R7W0</accession>